<keyword evidence="1" id="KW-1133">Transmembrane helix</keyword>
<name>A0A0A1TVK3_ENTIV</name>
<evidence type="ECO:0000313" key="3">
    <source>
        <dbReference type="EMBL" id="ELP84505.1"/>
    </source>
</evidence>
<sequence>MLSTSFSLFLTSFVGVNVCLLIGTVLSKLNIITSYTSRKIVHISLGTCQLALWGLYPDEMSARVWGTMCCLIYVVVFLVFGLGLFQGKICDFLVATVCRNGDYKEMLYGPLNYCVTVSLLSLVFWRNYPPSVIGCGLLLWGDGMAEIIGKMIGRTEVMNPWGKKKTIEGAIAVMVCGAVGSMVMCKMIFGEYYTLYCLIFGFVGALVEFYSYPNYDNVFIPLSSVAMGYFLF</sequence>
<dbReference type="GeneID" id="14883563"/>
<dbReference type="EMBL" id="KB207112">
    <property type="protein sequence ID" value="ELP84479.1"/>
    <property type="molecule type" value="Genomic_DNA"/>
</dbReference>
<dbReference type="RefSeq" id="XP_004183825.1">
    <property type="nucleotide sequence ID" value="XM_004183777.1"/>
</dbReference>
<reference evidence="2 4" key="1">
    <citation type="submission" date="2012-10" db="EMBL/GenBank/DDBJ databases">
        <authorList>
            <person name="Zafar N."/>
            <person name="Inman J."/>
            <person name="Hall N."/>
            <person name="Lorenzi H."/>
            <person name="Caler E."/>
        </authorList>
    </citation>
    <scope>NUCLEOTIDE SEQUENCE [LARGE SCALE GENOMIC DNA]</scope>
    <source>
        <strain evidence="2 4">IP1</strain>
    </source>
</reference>
<dbReference type="InterPro" id="IPR037997">
    <property type="entry name" value="Dgk1-like"/>
</dbReference>
<dbReference type="GeneID" id="14883647"/>
<evidence type="ECO:0000313" key="2">
    <source>
        <dbReference type="EMBL" id="ELP84479.1"/>
    </source>
</evidence>
<dbReference type="OrthoDB" id="5673at2759"/>
<feature type="transmembrane region" description="Helical" evidence="1">
    <location>
        <begin position="62"/>
        <end position="85"/>
    </location>
</feature>
<dbReference type="OMA" id="IQESSHM"/>
<feature type="transmembrane region" description="Helical" evidence="1">
    <location>
        <begin position="195"/>
        <end position="212"/>
    </location>
</feature>
<proteinExistence type="predicted"/>
<dbReference type="KEGG" id="eiv:EIN_168840"/>
<dbReference type="KEGG" id="eiv:EIN_169400"/>
<keyword evidence="1" id="KW-0472">Membrane</keyword>
<dbReference type="RefSeq" id="XP_004183851.1">
    <property type="nucleotide sequence ID" value="XM_004183803.1"/>
</dbReference>
<evidence type="ECO:0000313" key="4">
    <source>
        <dbReference type="Proteomes" id="UP000014680"/>
    </source>
</evidence>
<dbReference type="EMBL" id="KB207112">
    <property type="protein sequence ID" value="ELP84505.1"/>
    <property type="molecule type" value="Genomic_DNA"/>
</dbReference>
<dbReference type="GO" id="GO:0004143">
    <property type="term" value="F:ATP-dependent diacylglycerol kinase activity"/>
    <property type="evidence" value="ECO:0007669"/>
    <property type="project" value="InterPro"/>
</dbReference>
<dbReference type="PANTHER" id="PTHR31303">
    <property type="entry name" value="CTP-DEPENDENT DIACYLGLYCEROL KINASE 1"/>
    <property type="match status" value="1"/>
</dbReference>
<evidence type="ECO:0008006" key="5">
    <source>
        <dbReference type="Google" id="ProtNLM"/>
    </source>
</evidence>
<accession>A0A0A1TVK3</accession>
<feature type="transmembrane region" description="Helical" evidence="1">
    <location>
        <begin position="106"/>
        <end position="125"/>
    </location>
</feature>
<dbReference type="VEuPathDB" id="AmoebaDB:EIN_169400"/>
<keyword evidence="1" id="KW-0812">Transmembrane</keyword>
<keyword evidence="4" id="KW-1185">Reference proteome</keyword>
<gene>
    <name evidence="2" type="ORF">EIN_168840</name>
    <name evidence="3" type="ORF">EIN_169400</name>
</gene>
<dbReference type="Proteomes" id="UP000014680">
    <property type="component" value="Unassembled WGS sequence"/>
</dbReference>
<protein>
    <recommendedName>
        <fullName evidence="5">Phosphatidate cytidylyltransferase</fullName>
    </recommendedName>
</protein>
<evidence type="ECO:0000256" key="1">
    <source>
        <dbReference type="SAM" id="Phobius"/>
    </source>
</evidence>
<feature type="transmembrane region" description="Helical" evidence="1">
    <location>
        <begin position="170"/>
        <end position="189"/>
    </location>
</feature>
<organism evidence="2 4">
    <name type="scientific">Entamoeba invadens IP1</name>
    <dbReference type="NCBI Taxonomy" id="370355"/>
    <lineage>
        <taxon>Eukaryota</taxon>
        <taxon>Amoebozoa</taxon>
        <taxon>Evosea</taxon>
        <taxon>Archamoebae</taxon>
        <taxon>Mastigamoebida</taxon>
        <taxon>Entamoebidae</taxon>
        <taxon>Entamoeba</taxon>
    </lineage>
</organism>
<dbReference type="PANTHER" id="PTHR31303:SF1">
    <property type="entry name" value="CTP-DEPENDENT DIACYLGLYCEROL KINASE 1"/>
    <property type="match status" value="1"/>
</dbReference>
<dbReference type="VEuPathDB" id="AmoebaDB:EIN_168840"/>
<dbReference type="AlphaFoldDB" id="A0A0A1TVK3"/>
<feature type="transmembrane region" description="Helical" evidence="1">
    <location>
        <begin position="6"/>
        <end position="27"/>
    </location>
</feature>